<comment type="subcellular location">
    <subcellularLocation>
        <location evidence="1">Secreted</location>
    </subcellularLocation>
</comment>
<dbReference type="Pfam" id="PF13330">
    <property type="entry name" value="Mucin2_WxxW"/>
    <property type="match status" value="2"/>
</dbReference>
<reference evidence="6" key="1">
    <citation type="submission" date="2022-11" db="EMBL/GenBank/DDBJ databases">
        <title>Centuries of genome instability and evolution in soft-shell clam transmissible cancer (bioRxiv).</title>
        <authorList>
            <person name="Hart S.F.M."/>
            <person name="Yonemitsu M.A."/>
            <person name="Giersch R.M."/>
            <person name="Beal B.F."/>
            <person name="Arriagada G."/>
            <person name="Davis B.W."/>
            <person name="Ostrander E.A."/>
            <person name="Goff S.P."/>
            <person name="Metzger M.J."/>
        </authorList>
    </citation>
    <scope>NUCLEOTIDE SEQUENCE</scope>
    <source>
        <strain evidence="6">MELC-2E11</strain>
        <tissue evidence="6">Siphon/mantle</tissue>
    </source>
</reference>
<feature type="domain" description="WxxW" evidence="5">
    <location>
        <begin position="28"/>
        <end position="96"/>
    </location>
</feature>
<organism evidence="6 7">
    <name type="scientific">Mya arenaria</name>
    <name type="common">Soft-shell clam</name>
    <dbReference type="NCBI Taxonomy" id="6604"/>
    <lineage>
        <taxon>Eukaryota</taxon>
        <taxon>Metazoa</taxon>
        <taxon>Spiralia</taxon>
        <taxon>Lophotrochozoa</taxon>
        <taxon>Mollusca</taxon>
        <taxon>Bivalvia</taxon>
        <taxon>Autobranchia</taxon>
        <taxon>Heteroconchia</taxon>
        <taxon>Euheterodonta</taxon>
        <taxon>Imparidentia</taxon>
        <taxon>Neoheterodontei</taxon>
        <taxon>Myida</taxon>
        <taxon>Myoidea</taxon>
        <taxon>Myidae</taxon>
        <taxon>Mya</taxon>
    </lineage>
</organism>
<sequence length="244" mass="28360">SKNLYQPKSFNENLTSRNRRQISQCETWSSWVDNNHPVIKAESEEERFTEKDLEAFCPANLGTITGFQCKDDRGEPRSNILNETSKDGRYSFSCYDYTIGVKSHNLYQPKAFNENRSIRNRRQMSKCETWSDWVDINHPFNIGDSDEEHFTEYDLESFCPANLGSITGFQCKDDRGEPRSNILNETSKDGRYSFSCYDYTIGVNFGFNAIVSIPKLFKRLDIRDIRSTADNNDHGRGRLKVHRE</sequence>
<evidence type="ECO:0000313" key="6">
    <source>
        <dbReference type="EMBL" id="WAR18726.1"/>
    </source>
</evidence>
<keyword evidence="3" id="KW-0732">Signal</keyword>
<dbReference type="Proteomes" id="UP001164746">
    <property type="component" value="Chromosome 11"/>
</dbReference>
<proteinExistence type="predicted"/>
<gene>
    <name evidence="6" type="ORF">MAR_000564</name>
</gene>
<evidence type="ECO:0000256" key="1">
    <source>
        <dbReference type="ARBA" id="ARBA00004613"/>
    </source>
</evidence>
<evidence type="ECO:0000256" key="3">
    <source>
        <dbReference type="ARBA" id="ARBA00022729"/>
    </source>
</evidence>
<protein>
    <recommendedName>
        <fullName evidence="5">WxxW domain-containing protein</fullName>
    </recommendedName>
</protein>
<dbReference type="InterPro" id="IPR025155">
    <property type="entry name" value="WxxW_domain"/>
</dbReference>
<evidence type="ECO:0000256" key="4">
    <source>
        <dbReference type="ARBA" id="ARBA00023180"/>
    </source>
</evidence>
<evidence type="ECO:0000313" key="7">
    <source>
        <dbReference type="Proteomes" id="UP001164746"/>
    </source>
</evidence>
<evidence type="ECO:0000256" key="2">
    <source>
        <dbReference type="ARBA" id="ARBA00022525"/>
    </source>
</evidence>
<name>A0ABY7FD73_MYAAR</name>
<feature type="non-terminal residue" evidence="6">
    <location>
        <position position="1"/>
    </location>
</feature>
<dbReference type="EMBL" id="CP111022">
    <property type="protein sequence ID" value="WAR18726.1"/>
    <property type="molecule type" value="Genomic_DNA"/>
</dbReference>
<evidence type="ECO:0000259" key="5">
    <source>
        <dbReference type="Pfam" id="PF13330"/>
    </source>
</evidence>
<feature type="domain" description="WxxW" evidence="5">
    <location>
        <begin position="130"/>
        <end position="198"/>
    </location>
</feature>
<accession>A0ABY7FD73</accession>
<keyword evidence="7" id="KW-1185">Reference proteome</keyword>
<keyword evidence="2" id="KW-0964">Secreted</keyword>
<keyword evidence="4" id="KW-0325">Glycoprotein</keyword>